<organism evidence="6 7">
    <name type="scientific">Ottowia flava</name>
    <dbReference type="NCBI Taxonomy" id="2675430"/>
    <lineage>
        <taxon>Bacteria</taxon>
        <taxon>Pseudomonadati</taxon>
        <taxon>Pseudomonadota</taxon>
        <taxon>Betaproteobacteria</taxon>
        <taxon>Burkholderiales</taxon>
        <taxon>Comamonadaceae</taxon>
        <taxon>Ottowia</taxon>
    </lineage>
</organism>
<feature type="chain" id="PRO_5045143569" evidence="3">
    <location>
        <begin position="28"/>
        <end position="527"/>
    </location>
</feature>
<sequence length="527" mass="48289">MSIRACLPAMGRSPMLIVALLALGAQAATRTVTNGNDSGAGSLRATLASAQAGDTIVFAPSVTTVQLAGTELVVDRALTVQGAGVTIDAGYRSRVLRIAVGSQVRLEGLTVTGGAVAGNGGYGQVGGAADGAGVYNNGHLTLKDVSVTANTAGGGGAGDSSGGGGAFAGKNTAGQFVSGTGGTGGFIGGGAGGQAGSAGGGGSAGGRGGPDAIGPLGGAGGADNDTFSGGGGGGGFGGGGGGGGHIGNGSHGGAGGGQSTSSGGSGDVNAGAGAPTKGGGGGGWAGSADDAPSASGGGGGGGFIWSLSGGQASGGIFNAGGATLVLMSSTSLLGNLGAGGGGVAGDGGQGVGALWNAGTLYQGPSVVFRDNQGASGGAGGGSSIPTPENDVFQTSSATTATSFALTAQVSGTGSVSATSGPAAVTGGITACSNAGGVACQAGYSIGAAAAVTLTATAPAGQTFTGWNGDCSDTEPTCTVTMDMPRFVTATFAAMPVAVPTLGQWGLMLLGLLAAGLGGRGLRRARDV</sequence>
<evidence type="ECO:0000313" key="6">
    <source>
        <dbReference type="EMBL" id="MFD1709036.1"/>
    </source>
</evidence>
<keyword evidence="2" id="KW-1133">Transmembrane helix</keyword>
<evidence type="ECO:0000259" key="5">
    <source>
        <dbReference type="Pfam" id="PF18998"/>
    </source>
</evidence>
<evidence type="ECO:0000256" key="3">
    <source>
        <dbReference type="SAM" id="SignalP"/>
    </source>
</evidence>
<feature type="compositionally biased region" description="Gly residues" evidence="1">
    <location>
        <begin position="276"/>
        <end position="285"/>
    </location>
</feature>
<feature type="compositionally biased region" description="Gly residues" evidence="1">
    <location>
        <begin position="194"/>
        <end position="221"/>
    </location>
</feature>
<dbReference type="Proteomes" id="UP001597304">
    <property type="component" value="Unassembled WGS sequence"/>
</dbReference>
<gene>
    <name evidence="6" type="ORF">ACFSF0_00290</name>
</gene>
<evidence type="ECO:0000256" key="2">
    <source>
        <dbReference type="SAM" id="Phobius"/>
    </source>
</evidence>
<dbReference type="InterPro" id="IPR044060">
    <property type="entry name" value="Bacterial_rp_domain"/>
</dbReference>
<protein>
    <submittedName>
        <fullName evidence="6">IPTL-CTERM sorting domain-containing protein</fullName>
    </submittedName>
</protein>
<comment type="caution">
    <text evidence="6">The sequence shown here is derived from an EMBL/GenBank/DDBJ whole genome shotgun (WGS) entry which is preliminary data.</text>
</comment>
<proteinExistence type="predicted"/>
<evidence type="ECO:0000256" key="1">
    <source>
        <dbReference type="SAM" id="MobiDB-lite"/>
    </source>
</evidence>
<dbReference type="InterPro" id="IPR026442">
    <property type="entry name" value="IPTL_CTERM"/>
</dbReference>
<feature type="transmembrane region" description="Helical" evidence="2">
    <location>
        <begin position="501"/>
        <end position="521"/>
    </location>
</feature>
<feature type="domain" description="Bacterial repeat" evidence="5">
    <location>
        <begin position="430"/>
        <end position="494"/>
    </location>
</feature>
<feature type="domain" description="IPTL-CTERM protein sorting" evidence="4">
    <location>
        <begin position="497"/>
        <end position="523"/>
    </location>
</feature>
<keyword evidence="2" id="KW-0812">Transmembrane</keyword>
<feature type="compositionally biased region" description="Gly residues" evidence="1">
    <location>
        <begin position="228"/>
        <end position="266"/>
    </location>
</feature>
<dbReference type="Pfam" id="PF18998">
    <property type="entry name" value="Flg_new_2"/>
    <property type="match status" value="1"/>
</dbReference>
<dbReference type="EMBL" id="JBHUEJ010000002">
    <property type="protein sequence ID" value="MFD1709036.1"/>
    <property type="molecule type" value="Genomic_DNA"/>
</dbReference>
<keyword evidence="3" id="KW-0732">Signal</keyword>
<name>A0ABW4KNU5_9BURK</name>
<dbReference type="RefSeq" id="WP_187265760.1">
    <property type="nucleotide sequence ID" value="NZ_JBHUEJ010000002.1"/>
</dbReference>
<accession>A0ABW4KNU5</accession>
<feature type="region of interest" description="Disordered" evidence="1">
    <location>
        <begin position="194"/>
        <end position="296"/>
    </location>
</feature>
<dbReference type="NCBIfam" id="TIGR04174">
    <property type="entry name" value="IPTL_CTERM"/>
    <property type="match status" value="1"/>
</dbReference>
<keyword evidence="7" id="KW-1185">Reference proteome</keyword>
<dbReference type="Pfam" id="PF18203">
    <property type="entry name" value="IPTL-CTERM"/>
    <property type="match status" value="1"/>
</dbReference>
<feature type="signal peptide" evidence="3">
    <location>
        <begin position="1"/>
        <end position="27"/>
    </location>
</feature>
<keyword evidence="2" id="KW-0472">Membrane</keyword>
<evidence type="ECO:0000259" key="4">
    <source>
        <dbReference type="Pfam" id="PF18203"/>
    </source>
</evidence>
<evidence type="ECO:0000313" key="7">
    <source>
        <dbReference type="Proteomes" id="UP001597304"/>
    </source>
</evidence>
<reference evidence="7" key="1">
    <citation type="journal article" date="2019" name="Int. J. Syst. Evol. Microbiol.">
        <title>The Global Catalogue of Microorganisms (GCM) 10K type strain sequencing project: providing services to taxonomists for standard genome sequencing and annotation.</title>
        <authorList>
            <consortium name="The Broad Institute Genomics Platform"/>
            <consortium name="The Broad Institute Genome Sequencing Center for Infectious Disease"/>
            <person name="Wu L."/>
            <person name="Ma J."/>
        </authorList>
    </citation>
    <scope>NUCLEOTIDE SEQUENCE [LARGE SCALE GENOMIC DNA]</scope>
    <source>
        <strain evidence="7">LMG 29247</strain>
    </source>
</reference>